<gene>
    <name evidence="2" type="ORF">AB1Y20_006245</name>
</gene>
<sequence>MAARRTAPTPPDGLSRAAFAKWWPAHSGLQRVSLLKAVEAATAELYEKEILSKVEPDSLRLQYRAVALESNLAGLEEFSAAWFDCIQSKMVRMVLCAEFIEMACASDACGFDAFERALVIGAARMLPAYNQYYLDFLAAVRDEAVGALLKASPPPSDDVEIFSSYTVLQAKDGQLSTVPFATHFATPLREVLSCFDAWLADCREAQAALLEQPPSGGWSSADRACYTAFLQQYRDCLALDADAAALERAWASLDCAWMECKLPIQLVHDIETGYGDPLRVKATPDMSLRFLDESYAKENVAIADIQARLEAWYAARDTPLARGGLKALSNTMAGIYFIPFKTGISLQFSFSGQAIPNRREVAEEKGIKIFFDAVETAARVEINKRLVRTVYHDAEGEAGVITTYAPDAVEQIVWHVAAHEVGHAIYNLAGVAQVFTSPAHESLLEEPRAELTAMVALRLLHDQAVLDRPAVDKALAHFALDALRYFDKYESEALRPYIIFQVYAYKVYALHGYLTLHAESGKLVLDASKTLAVLDHFKECFERLLACMDAADGVGLEKILFNEMAPEDAFVRAVVALVRAASPSAAPPRPERGCTCHPSWSLPTCLVCQPVDDA</sequence>
<feature type="domain" description="DUF7897" evidence="1">
    <location>
        <begin position="164"/>
        <end position="469"/>
    </location>
</feature>
<comment type="caution">
    <text evidence="2">The sequence shown here is derived from an EMBL/GenBank/DDBJ whole genome shotgun (WGS) entry which is preliminary data.</text>
</comment>
<organism evidence="2 3">
    <name type="scientific">Prymnesium parvum</name>
    <name type="common">Toxic golden alga</name>
    <dbReference type="NCBI Taxonomy" id="97485"/>
    <lineage>
        <taxon>Eukaryota</taxon>
        <taxon>Haptista</taxon>
        <taxon>Haptophyta</taxon>
        <taxon>Prymnesiophyceae</taxon>
        <taxon>Prymnesiales</taxon>
        <taxon>Prymnesiaceae</taxon>
        <taxon>Prymnesium</taxon>
    </lineage>
</organism>
<dbReference type="InterPro" id="IPR057219">
    <property type="entry name" value="DUF7897"/>
</dbReference>
<dbReference type="Proteomes" id="UP001515480">
    <property type="component" value="Unassembled WGS sequence"/>
</dbReference>
<proteinExistence type="predicted"/>
<evidence type="ECO:0000313" key="2">
    <source>
        <dbReference type="EMBL" id="KAL1511446.1"/>
    </source>
</evidence>
<accession>A0AB34J4L1</accession>
<evidence type="ECO:0000313" key="3">
    <source>
        <dbReference type="Proteomes" id="UP001515480"/>
    </source>
</evidence>
<keyword evidence="3" id="KW-1185">Reference proteome</keyword>
<dbReference type="Pfam" id="PF25448">
    <property type="entry name" value="DUF7897"/>
    <property type="match status" value="1"/>
</dbReference>
<dbReference type="EMBL" id="JBGBPQ010000014">
    <property type="protein sequence ID" value="KAL1511446.1"/>
    <property type="molecule type" value="Genomic_DNA"/>
</dbReference>
<dbReference type="AlphaFoldDB" id="A0AB34J4L1"/>
<name>A0AB34J4L1_PRYPA</name>
<evidence type="ECO:0000259" key="1">
    <source>
        <dbReference type="Pfam" id="PF25448"/>
    </source>
</evidence>
<reference evidence="2 3" key="1">
    <citation type="journal article" date="2024" name="Science">
        <title>Giant polyketide synthase enzymes in the biosynthesis of giant marine polyether toxins.</title>
        <authorList>
            <person name="Fallon T.R."/>
            <person name="Shende V.V."/>
            <person name="Wierzbicki I.H."/>
            <person name="Pendleton A.L."/>
            <person name="Watervoot N.F."/>
            <person name="Auber R.P."/>
            <person name="Gonzalez D.J."/>
            <person name="Wisecaver J.H."/>
            <person name="Moore B.S."/>
        </authorList>
    </citation>
    <scope>NUCLEOTIDE SEQUENCE [LARGE SCALE GENOMIC DNA]</scope>
    <source>
        <strain evidence="2 3">12B1</strain>
    </source>
</reference>
<protein>
    <recommendedName>
        <fullName evidence="1">DUF7897 domain-containing protein</fullName>
    </recommendedName>
</protein>